<dbReference type="EMBL" id="FSRA01000002">
    <property type="protein sequence ID" value="SIO55111.1"/>
    <property type="molecule type" value="Genomic_DNA"/>
</dbReference>
<evidence type="ECO:0000256" key="1">
    <source>
        <dbReference type="SAM" id="Phobius"/>
    </source>
</evidence>
<dbReference type="Gene3D" id="3.55.50.30">
    <property type="match status" value="1"/>
</dbReference>
<dbReference type="Pfam" id="PF04773">
    <property type="entry name" value="FecR"/>
    <property type="match status" value="1"/>
</dbReference>
<dbReference type="InterPro" id="IPR012373">
    <property type="entry name" value="Ferrdict_sens_TM"/>
</dbReference>
<dbReference type="GO" id="GO:0016989">
    <property type="term" value="F:sigma factor antagonist activity"/>
    <property type="evidence" value="ECO:0007669"/>
    <property type="project" value="TreeGrafter"/>
</dbReference>
<proteinExistence type="predicted"/>
<keyword evidence="1" id="KW-0472">Membrane</keyword>
<name>A0A1N6KEX9_9BACT</name>
<dbReference type="Proteomes" id="UP000185003">
    <property type="component" value="Unassembled WGS sequence"/>
</dbReference>
<keyword evidence="5" id="KW-1185">Reference proteome</keyword>
<keyword evidence="1" id="KW-0812">Transmembrane</keyword>
<dbReference type="RefSeq" id="WP_074242923.1">
    <property type="nucleotide sequence ID" value="NZ_FSRA01000002.1"/>
</dbReference>
<dbReference type="Gene3D" id="2.60.120.1440">
    <property type="match status" value="1"/>
</dbReference>
<organism evidence="4 5">
    <name type="scientific">Chitinophaga niabensis</name>
    <dbReference type="NCBI Taxonomy" id="536979"/>
    <lineage>
        <taxon>Bacteria</taxon>
        <taxon>Pseudomonadati</taxon>
        <taxon>Bacteroidota</taxon>
        <taxon>Chitinophagia</taxon>
        <taxon>Chitinophagales</taxon>
        <taxon>Chitinophagaceae</taxon>
        <taxon>Chitinophaga</taxon>
    </lineage>
</organism>
<dbReference type="PANTHER" id="PTHR30273:SF2">
    <property type="entry name" value="PROTEIN FECR"/>
    <property type="match status" value="1"/>
</dbReference>
<feature type="transmembrane region" description="Helical" evidence="1">
    <location>
        <begin position="88"/>
        <end position="107"/>
    </location>
</feature>
<dbReference type="OrthoDB" id="645008at2"/>
<evidence type="ECO:0000259" key="3">
    <source>
        <dbReference type="Pfam" id="PF16344"/>
    </source>
</evidence>
<evidence type="ECO:0000313" key="5">
    <source>
        <dbReference type="Proteomes" id="UP000185003"/>
    </source>
</evidence>
<evidence type="ECO:0000259" key="2">
    <source>
        <dbReference type="Pfam" id="PF04773"/>
    </source>
</evidence>
<feature type="domain" description="Protein FecR C-terminal" evidence="3">
    <location>
        <begin position="322"/>
        <end position="389"/>
    </location>
</feature>
<sequence length="391" mass="43100">MSIQQQERLSDLLTRYYKGNLAEADAEELSFYLKDDRNNDTIRQVLTGLSAEVAPAEVDMADMQRLIRNVKEVSSDSDNIRRLSFTRIAAAAAVLLMLGIGGYFLLIPPAEKRITVKRYKDDVQPGGNKAMLTLSDGSTISLEDAQQGSLAQQGGSQVIKSADGELAYNKNGLPGEEIQYNTLTTPLGGQYRITLPDGTSVWLNAGSSLRYPTAFTGKDRKVELKGEGYFDVAKNATMPFYVMLNNGVEVRVLGTQFNVNAYSDEKNIATTLVEGAVLVKNKEIANVLQPGQQSLAGQNDNTLKLVKNADIAAVTAWKEGVFKFNDAEIETVMKQLSRWYDIEIVYEGNPVKEYFNGTIPRNVPVSKVLELLELTGLVHFKIEGKRIIVTS</sequence>
<dbReference type="PANTHER" id="PTHR30273">
    <property type="entry name" value="PERIPLASMIC SIGNAL SENSOR AND SIGMA FACTOR ACTIVATOR FECR-RELATED"/>
    <property type="match status" value="1"/>
</dbReference>
<keyword evidence="1" id="KW-1133">Transmembrane helix</keyword>
<reference evidence="4 5" key="1">
    <citation type="submission" date="2016-11" db="EMBL/GenBank/DDBJ databases">
        <authorList>
            <person name="Jaros S."/>
            <person name="Januszkiewicz K."/>
            <person name="Wedrychowicz H."/>
        </authorList>
    </citation>
    <scope>NUCLEOTIDE SEQUENCE [LARGE SCALE GENOMIC DNA]</scope>
    <source>
        <strain evidence="4 5">DSM 24787</strain>
    </source>
</reference>
<dbReference type="InterPro" id="IPR006860">
    <property type="entry name" value="FecR"/>
</dbReference>
<gene>
    <name evidence="4" type="ORF">SAMN04488055_5724</name>
</gene>
<dbReference type="InterPro" id="IPR032508">
    <property type="entry name" value="FecR_C"/>
</dbReference>
<dbReference type="Pfam" id="PF16344">
    <property type="entry name" value="FecR_C"/>
    <property type="match status" value="1"/>
</dbReference>
<dbReference type="FunFam" id="2.60.120.1440:FF:000001">
    <property type="entry name" value="Putative anti-sigma factor"/>
    <property type="match status" value="1"/>
</dbReference>
<dbReference type="STRING" id="536979.SAMN04488055_5724"/>
<accession>A0A1N6KEX9</accession>
<dbReference type="AlphaFoldDB" id="A0A1N6KEX9"/>
<feature type="domain" description="FecR protein" evidence="2">
    <location>
        <begin position="182"/>
        <end position="277"/>
    </location>
</feature>
<protein>
    <submittedName>
        <fullName evidence="4">FecR protein</fullName>
    </submittedName>
</protein>
<evidence type="ECO:0000313" key="4">
    <source>
        <dbReference type="EMBL" id="SIO55111.1"/>
    </source>
</evidence>